<dbReference type="EMBL" id="JAVYJV010000011">
    <property type="protein sequence ID" value="KAK4358441.1"/>
    <property type="molecule type" value="Genomic_DNA"/>
</dbReference>
<keyword evidence="10" id="KW-0539">Nucleus</keyword>
<dbReference type="GO" id="GO:0005634">
    <property type="term" value="C:nucleus"/>
    <property type="evidence" value="ECO:0007669"/>
    <property type="project" value="UniProtKB-SubCell"/>
</dbReference>
<evidence type="ECO:0000259" key="14">
    <source>
        <dbReference type="PROSITE" id="PS50114"/>
    </source>
</evidence>
<dbReference type="GO" id="GO:0043565">
    <property type="term" value="F:sequence-specific DNA binding"/>
    <property type="evidence" value="ECO:0007669"/>
    <property type="project" value="InterPro"/>
</dbReference>
<dbReference type="PROSITE" id="PS00344">
    <property type="entry name" value="GATA_ZN_FINGER_1"/>
    <property type="match status" value="1"/>
</dbReference>
<dbReference type="Pfam" id="PF00320">
    <property type="entry name" value="GATA"/>
    <property type="match status" value="1"/>
</dbReference>
<dbReference type="Proteomes" id="UP001291623">
    <property type="component" value="Unassembled WGS sequence"/>
</dbReference>
<dbReference type="CDD" id="cd00202">
    <property type="entry name" value="ZnF_GATA"/>
    <property type="match status" value="1"/>
</dbReference>
<keyword evidence="9" id="KW-0804">Transcription</keyword>
<keyword evidence="4 12" id="KW-0863">Zinc-finger</keyword>
<protein>
    <recommendedName>
        <fullName evidence="14">GATA-type domain-containing protein</fullName>
    </recommendedName>
</protein>
<evidence type="ECO:0000256" key="5">
    <source>
        <dbReference type="ARBA" id="ARBA00022833"/>
    </source>
</evidence>
<dbReference type="PANTHER" id="PTHR45658">
    <property type="entry name" value="GATA TRANSCRIPTION FACTOR"/>
    <property type="match status" value="1"/>
</dbReference>
<comment type="caution">
    <text evidence="15">The sequence shown here is derived from an EMBL/GenBank/DDBJ whole genome shotgun (WGS) entry which is preliminary data.</text>
</comment>
<evidence type="ECO:0000256" key="11">
    <source>
        <dbReference type="ARBA" id="ARBA00055020"/>
    </source>
</evidence>
<dbReference type="PANTHER" id="PTHR45658:SF18">
    <property type="entry name" value="PROTEIN GAT2"/>
    <property type="match status" value="1"/>
</dbReference>
<evidence type="ECO:0000256" key="12">
    <source>
        <dbReference type="PROSITE-ProRule" id="PRU00094"/>
    </source>
</evidence>
<evidence type="ECO:0000256" key="3">
    <source>
        <dbReference type="ARBA" id="ARBA00022723"/>
    </source>
</evidence>
<proteinExistence type="inferred from homology"/>
<evidence type="ECO:0000256" key="7">
    <source>
        <dbReference type="ARBA" id="ARBA00023125"/>
    </source>
</evidence>
<dbReference type="SMART" id="SM00401">
    <property type="entry name" value="ZnF_GATA"/>
    <property type="match status" value="1"/>
</dbReference>
<evidence type="ECO:0000256" key="2">
    <source>
        <dbReference type="ARBA" id="ARBA00005694"/>
    </source>
</evidence>
<feature type="domain" description="GATA-type" evidence="14">
    <location>
        <begin position="379"/>
        <end position="415"/>
    </location>
</feature>
<evidence type="ECO:0000256" key="4">
    <source>
        <dbReference type="ARBA" id="ARBA00022771"/>
    </source>
</evidence>
<sequence length="426" mass="47783">MHPNSHSCLPLSFYWLRGKLGPLRYFDSTLESQFLSEWLWRPLLLPCTTSSCSGPFRTSAIISLVMDPPLSVVRGLQFGTWLNSFPRVLLFGSLLLLLFSRLSQRVIPWMVLSNTCFRRFTVLVWIPFLLARLLNGSSELDVHLVLTLLQVTVLHKRRCLRLSCFFFGDVLALRKSYSIWKVLQSSSKEAKSSVTISSLRISFPNDDEILVTDDMLDVDDIATGTSMDFSFSGSNTINQECPGQFASDDIGCRSFTVDGQFSSEFSVPYDDLAELEWLSNFVEESFSKSKWAITSPIFRHEISVPSKSRSKRSRASPCNWESRLVVVSPSTNTTSTATTPTMSSSSESDVVSNFSKKKVKTTPKKKESNPNTIFTMTNNGEGRKCLHCATDKTPQWRTGPMGPNTLCNACGVRYKSGRLVPEYGPQ</sequence>
<keyword evidence="16" id="KW-1185">Reference proteome</keyword>
<reference evidence="15" key="1">
    <citation type="submission" date="2023-12" db="EMBL/GenBank/DDBJ databases">
        <title>Genome assembly of Anisodus tanguticus.</title>
        <authorList>
            <person name="Wang Y.-J."/>
        </authorList>
    </citation>
    <scope>NUCLEOTIDE SEQUENCE</scope>
    <source>
        <strain evidence="15">KB-2021</strain>
        <tissue evidence="15">Leaf</tissue>
    </source>
</reference>
<feature type="region of interest" description="Disordered" evidence="13">
    <location>
        <begin position="330"/>
        <end position="349"/>
    </location>
</feature>
<dbReference type="InterPro" id="IPR000679">
    <property type="entry name" value="Znf_GATA"/>
</dbReference>
<evidence type="ECO:0000256" key="1">
    <source>
        <dbReference type="ARBA" id="ARBA00004123"/>
    </source>
</evidence>
<evidence type="ECO:0000256" key="13">
    <source>
        <dbReference type="SAM" id="MobiDB-lite"/>
    </source>
</evidence>
<dbReference type="GO" id="GO:0008270">
    <property type="term" value="F:zinc ion binding"/>
    <property type="evidence" value="ECO:0007669"/>
    <property type="project" value="UniProtKB-KW"/>
</dbReference>
<keyword evidence="3" id="KW-0479">Metal-binding</keyword>
<keyword evidence="7" id="KW-0238">DNA-binding</keyword>
<dbReference type="GO" id="GO:0030154">
    <property type="term" value="P:cell differentiation"/>
    <property type="evidence" value="ECO:0007669"/>
    <property type="project" value="TreeGrafter"/>
</dbReference>
<accession>A0AAE1RV35</accession>
<comment type="similarity">
    <text evidence="2">Belongs to the type IV zinc-finger family. Class A subfamily.</text>
</comment>
<dbReference type="Gene3D" id="3.30.50.10">
    <property type="entry name" value="Erythroid Transcription Factor GATA-1, subunit A"/>
    <property type="match status" value="1"/>
</dbReference>
<evidence type="ECO:0000313" key="16">
    <source>
        <dbReference type="Proteomes" id="UP001291623"/>
    </source>
</evidence>
<keyword evidence="5" id="KW-0862">Zinc</keyword>
<gene>
    <name evidence="15" type="ORF">RND71_020670</name>
</gene>
<evidence type="ECO:0000313" key="15">
    <source>
        <dbReference type="EMBL" id="KAK4358441.1"/>
    </source>
</evidence>
<feature type="region of interest" description="Disordered" evidence="13">
    <location>
        <begin position="354"/>
        <end position="373"/>
    </location>
</feature>
<dbReference type="FunFam" id="3.30.50.10:FF:000025">
    <property type="entry name" value="GATA transcription factor"/>
    <property type="match status" value="1"/>
</dbReference>
<comment type="function">
    <text evidence="11">Transcriptional activator that specifically binds 5'-GATA-3' or 5'-GAT-3' motifs within gene promoters. May be involved in the regulation of some light-responsive genes.</text>
</comment>
<dbReference type="PROSITE" id="PS50114">
    <property type="entry name" value="GATA_ZN_FINGER_2"/>
    <property type="match status" value="1"/>
</dbReference>
<organism evidence="15 16">
    <name type="scientific">Anisodus tanguticus</name>
    <dbReference type="NCBI Taxonomy" id="243964"/>
    <lineage>
        <taxon>Eukaryota</taxon>
        <taxon>Viridiplantae</taxon>
        <taxon>Streptophyta</taxon>
        <taxon>Embryophyta</taxon>
        <taxon>Tracheophyta</taxon>
        <taxon>Spermatophyta</taxon>
        <taxon>Magnoliopsida</taxon>
        <taxon>eudicotyledons</taxon>
        <taxon>Gunneridae</taxon>
        <taxon>Pentapetalae</taxon>
        <taxon>asterids</taxon>
        <taxon>lamiids</taxon>
        <taxon>Solanales</taxon>
        <taxon>Solanaceae</taxon>
        <taxon>Solanoideae</taxon>
        <taxon>Hyoscyameae</taxon>
        <taxon>Anisodus</taxon>
    </lineage>
</organism>
<dbReference type="AlphaFoldDB" id="A0AAE1RV35"/>
<keyword evidence="6" id="KW-0805">Transcription regulation</keyword>
<evidence type="ECO:0000256" key="10">
    <source>
        <dbReference type="ARBA" id="ARBA00023242"/>
    </source>
</evidence>
<name>A0AAE1RV35_9SOLA</name>
<keyword evidence="8" id="KW-0010">Activator</keyword>
<comment type="subcellular location">
    <subcellularLocation>
        <location evidence="1">Nucleus</location>
    </subcellularLocation>
</comment>
<evidence type="ECO:0000256" key="8">
    <source>
        <dbReference type="ARBA" id="ARBA00023159"/>
    </source>
</evidence>
<dbReference type="InterPro" id="IPR051140">
    <property type="entry name" value="GATA_TF"/>
</dbReference>
<dbReference type="SUPFAM" id="SSF57716">
    <property type="entry name" value="Glucocorticoid receptor-like (DNA-binding domain)"/>
    <property type="match status" value="1"/>
</dbReference>
<dbReference type="GO" id="GO:0006355">
    <property type="term" value="P:regulation of DNA-templated transcription"/>
    <property type="evidence" value="ECO:0007669"/>
    <property type="project" value="InterPro"/>
</dbReference>
<evidence type="ECO:0000256" key="9">
    <source>
        <dbReference type="ARBA" id="ARBA00023163"/>
    </source>
</evidence>
<evidence type="ECO:0000256" key="6">
    <source>
        <dbReference type="ARBA" id="ARBA00023015"/>
    </source>
</evidence>
<dbReference type="InterPro" id="IPR013088">
    <property type="entry name" value="Znf_NHR/GATA"/>
</dbReference>